<keyword evidence="1" id="KW-1133">Transmembrane helix</keyword>
<name>A0A1T5KSR4_9FIRM</name>
<evidence type="ECO:0000256" key="1">
    <source>
        <dbReference type="SAM" id="Phobius"/>
    </source>
</evidence>
<evidence type="ECO:0000313" key="2">
    <source>
        <dbReference type="EMBL" id="SKC66308.1"/>
    </source>
</evidence>
<sequence length="92" mass="11045">MKNKILAIGSIMLTVISFFMMVDTKYFGSLGDYIIQGMGLKAWSGNCVFFYYEKWKKDTISRRVNKINLEFNRRLKYHINHQFIRQRLIINK</sequence>
<accession>A0A1T5KSR4</accession>
<organism evidence="2 3">
    <name type="scientific">Maledivibacter halophilus</name>
    <dbReference type="NCBI Taxonomy" id="36842"/>
    <lineage>
        <taxon>Bacteria</taxon>
        <taxon>Bacillati</taxon>
        <taxon>Bacillota</taxon>
        <taxon>Clostridia</taxon>
        <taxon>Peptostreptococcales</taxon>
        <taxon>Caminicellaceae</taxon>
        <taxon>Maledivibacter</taxon>
    </lineage>
</organism>
<protein>
    <submittedName>
        <fullName evidence="2">Uncharacterized protein</fullName>
    </submittedName>
</protein>
<evidence type="ECO:0000313" key="3">
    <source>
        <dbReference type="Proteomes" id="UP000190285"/>
    </source>
</evidence>
<dbReference type="Proteomes" id="UP000190285">
    <property type="component" value="Unassembled WGS sequence"/>
</dbReference>
<feature type="transmembrane region" description="Helical" evidence="1">
    <location>
        <begin position="5"/>
        <end position="22"/>
    </location>
</feature>
<keyword evidence="1" id="KW-0472">Membrane</keyword>
<proteinExistence type="predicted"/>
<gene>
    <name evidence="2" type="ORF">SAMN02194393_02096</name>
</gene>
<keyword evidence="3" id="KW-1185">Reference proteome</keyword>
<dbReference type="EMBL" id="FUZT01000004">
    <property type="protein sequence ID" value="SKC66308.1"/>
    <property type="molecule type" value="Genomic_DNA"/>
</dbReference>
<dbReference type="RefSeq" id="WP_079491430.1">
    <property type="nucleotide sequence ID" value="NZ_FUZT01000004.1"/>
</dbReference>
<dbReference type="AlphaFoldDB" id="A0A1T5KSR4"/>
<dbReference type="STRING" id="36842.SAMN02194393_02096"/>
<reference evidence="2 3" key="1">
    <citation type="submission" date="2017-02" db="EMBL/GenBank/DDBJ databases">
        <authorList>
            <person name="Peterson S.W."/>
        </authorList>
    </citation>
    <scope>NUCLEOTIDE SEQUENCE [LARGE SCALE GENOMIC DNA]</scope>
    <source>
        <strain evidence="2 3">M1</strain>
    </source>
</reference>
<keyword evidence="1" id="KW-0812">Transmembrane</keyword>
<feature type="transmembrane region" description="Helical" evidence="1">
    <location>
        <begin position="34"/>
        <end position="52"/>
    </location>
</feature>